<sequence>MNKKVDVEQNIRPRKVTTSQLTLMAVMIAARIVLSFIPSLNFGNLVEIGLGFVGTAFSGILFGPLFALLVSTVTDLITFFISGSGFFFPGFTLSAALGGWIYGWVLWRKPISWKRVFVAVLLVTLIINLGLNSVWIRMMYGRAWAAFMPMRIVKNLISLPINTIILTFLFKSPTIEKLIKKYQF</sequence>
<dbReference type="OrthoDB" id="4624at2"/>
<feature type="transmembrane region" description="Helical" evidence="1">
    <location>
        <begin position="116"/>
        <end position="140"/>
    </location>
</feature>
<name>A0A5R9EFA9_9LACT</name>
<comment type="caution">
    <text evidence="2">The sequence shown here is derived from an EMBL/GenBank/DDBJ whole genome shotgun (WGS) entry which is preliminary data.</text>
</comment>
<accession>A0A5R9EFA9</accession>
<keyword evidence="1" id="KW-0812">Transmembrane</keyword>
<evidence type="ECO:0000313" key="3">
    <source>
        <dbReference type="Proteomes" id="UP000306420"/>
    </source>
</evidence>
<evidence type="ECO:0000256" key="1">
    <source>
        <dbReference type="SAM" id="Phobius"/>
    </source>
</evidence>
<gene>
    <name evidence="2" type="ORF">FEZ33_02860</name>
</gene>
<dbReference type="InterPro" id="IPR030949">
    <property type="entry name" value="ECF_S_folate_fam"/>
</dbReference>
<feature type="transmembrane region" description="Helical" evidence="1">
    <location>
        <begin position="152"/>
        <end position="170"/>
    </location>
</feature>
<dbReference type="Gene3D" id="1.10.1760.20">
    <property type="match status" value="1"/>
</dbReference>
<dbReference type="RefSeq" id="WP_138403885.1">
    <property type="nucleotide sequence ID" value="NZ_VBSP01000005.1"/>
</dbReference>
<proteinExistence type="predicted"/>
<dbReference type="GO" id="GO:0022857">
    <property type="term" value="F:transmembrane transporter activity"/>
    <property type="evidence" value="ECO:0007669"/>
    <property type="project" value="InterPro"/>
</dbReference>
<keyword evidence="1" id="KW-1133">Transmembrane helix</keyword>
<dbReference type="InterPro" id="IPR024529">
    <property type="entry name" value="ECF_trnsprt_substrate-spec"/>
</dbReference>
<feature type="transmembrane region" description="Helical" evidence="1">
    <location>
        <begin position="77"/>
        <end position="104"/>
    </location>
</feature>
<dbReference type="AlphaFoldDB" id="A0A5R9EFA9"/>
<feature type="transmembrane region" description="Helical" evidence="1">
    <location>
        <begin position="48"/>
        <end position="70"/>
    </location>
</feature>
<dbReference type="Proteomes" id="UP000306420">
    <property type="component" value="Unassembled WGS sequence"/>
</dbReference>
<reference evidence="2 3" key="1">
    <citation type="submission" date="2019-05" db="EMBL/GenBank/DDBJ databases">
        <title>The metagenome of a microbial culture collection derived from dairy environment covers the genomic content of the human microbiome.</title>
        <authorList>
            <person name="Roder T."/>
            <person name="Wuthrich D."/>
            <person name="Sattari Z."/>
            <person name="Von Ah U."/>
            <person name="Bar C."/>
            <person name="Ronchi F."/>
            <person name="Macpherson A.J."/>
            <person name="Ganal-Vonarburg S.C."/>
            <person name="Bruggmann R."/>
            <person name="Vergeres G."/>
        </authorList>
    </citation>
    <scope>NUCLEOTIDE SEQUENCE [LARGE SCALE GENOMIC DNA]</scope>
    <source>
        <strain evidence="2 3">FAM 24227</strain>
    </source>
</reference>
<evidence type="ECO:0000313" key="2">
    <source>
        <dbReference type="EMBL" id="TLQ48991.1"/>
    </source>
</evidence>
<organism evidence="2 3">
    <name type="scientific">Ruoffia tabacinasalis</name>
    <dbReference type="NCBI Taxonomy" id="87458"/>
    <lineage>
        <taxon>Bacteria</taxon>
        <taxon>Bacillati</taxon>
        <taxon>Bacillota</taxon>
        <taxon>Bacilli</taxon>
        <taxon>Lactobacillales</taxon>
        <taxon>Aerococcaceae</taxon>
        <taxon>Ruoffia</taxon>
    </lineage>
</organism>
<dbReference type="Pfam" id="PF12822">
    <property type="entry name" value="ECF_trnsprt"/>
    <property type="match status" value="1"/>
</dbReference>
<dbReference type="EMBL" id="VBSP01000005">
    <property type="protein sequence ID" value="TLQ48991.1"/>
    <property type="molecule type" value="Genomic_DNA"/>
</dbReference>
<protein>
    <submittedName>
        <fullName evidence="2">Folate family ECF transporter S component</fullName>
    </submittedName>
</protein>
<feature type="transmembrane region" description="Helical" evidence="1">
    <location>
        <begin position="21"/>
        <end position="42"/>
    </location>
</feature>
<keyword evidence="1" id="KW-0472">Membrane</keyword>
<dbReference type="NCBIfam" id="TIGR04518">
    <property type="entry name" value="ECF_S_folT_fam"/>
    <property type="match status" value="1"/>
</dbReference>